<evidence type="ECO:0000259" key="2">
    <source>
        <dbReference type="Pfam" id="PF03732"/>
    </source>
</evidence>
<dbReference type="InterPro" id="IPR005162">
    <property type="entry name" value="Retrotrans_gag_dom"/>
</dbReference>
<name>A0AAV9KN66_9SOLN</name>
<dbReference type="EMBL" id="JAWPEI010000010">
    <property type="protein sequence ID" value="KAK4713885.1"/>
    <property type="molecule type" value="Genomic_DNA"/>
</dbReference>
<dbReference type="AlphaFoldDB" id="A0AAV9KN66"/>
<accession>A0AAV9KN66</accession>
<proteinExistence type="predicted"/>
<evidence type="ECO:0000313" key="4">
    <source>
        <dbReference type="Proteomes" id="UP001311915"/>
    </source>
</evidence>
<keyword evidence="4" id="KW-1185">Reference proteome</keyword>
<dbReference type="Pfam" id="PF03732">
    <property type="entry name" value="Retrotrans_gag"/>
    <property type="match status" value="1"/>
</dbReference>
<sequence>MGCFFPRELREAKVRTFLTLKQESMSVHEYSLKFTQLSHYAPEMVADMRSRMSLFVSGLSRLSSKEIKAAMLIGDMDIARVMIHMQQVNEDKLKDREEFRNKKAKTAGNESG</sequence>
<organism evidence="3 4">
    <name type="scientific">Solanum pinnatisectum</name>
    <name type="common">tansyleaf nightshade</name>
    <dbReference type="NCBI Taxonomy" id="50273"/>
    <lineage>
        <taxon>Eukaryota</taxon>
        <taxon>Viridiplantae</taxon>
        <taxon>Streptophyta</taxon>
        <taxon>Embryophyta</taxon>
        <taxon>Tracheophyta</taxon>
        <taxon>Spermatophyta</taxon>
        <taxon>Magnoliopsida</taxon>
        <taxon>eudicotyledons</taxon>
        <taxon>Gunneridae</taxon>
        <taxon>Pentapetalae</taxon>
        <taxon>asterids</taxon>
        <taxon>lamiids</taxon>
        <taxon>Solanales</taxon>
        <taxon>Solanaceae</taxon>
        <taxon>Solanoideae</taxon>
        <taxon>Solaneae</taxon>
        <taxon>Solanum</taxon>
    </lineage>
</organism>
<feature type="domain" description="Retrotransposon gag" evidence="2">
    <location>
        <begin position="4"/>
        <end position="60"/>
    </location>
</feature>
<feature type="region of interest" description="Disordered" evidence="1">
    <location>
        <begin position="93"/>
        <end position="112"/>
    </location>
</feature>
<evidence type="ECO:0000313" key="3">
    <source>
        <dbReference type="EMBL" id="KAK4713885.1"/>
    </source>
</evidence>
<gene>
    <name evidence="3" type="ORF">R3W88_019792</name>
</gene>
<comment type="caution">
    <text evidence="3">The sequence shown here is derived from an EMBL/GenBank/DDBJ whole genome shotgun (WGS) entry which is preliminary data.</text>
</comment>
<reference evidence="3 4" key="1">
    <citation type="submission" date="2023-10" db="EMBL/GenBank/DDBJ databases">
        <title>Genome-Wide Identification Analysis in wild type Solanum Pinnatisectum Reveals Some Genes Defensing Phytophthora Infestans.</title>
        <authorList>
            <person name="Sun C."/>
        </authorList>
    </citation>
    <scope>NUCLEOTIDE SEQUENCE [LARGE SCALE GENOMIC DNA]</scope>
    <source>
        <strain evidence="3">LQN</strain>
        <tissue evidence="3">Leaf</tissue>
    </source>
</reference>
<protein>
    <recommendedName>
        <fullName evidence="2">Retrotransposon gag domain-containing protein</fullName>
    </recommendedName>
</protein>
<evidence type="ECO:0000256" key="1">
    <source>
        <dbReference type="SAM" id="MobiDB-lite"/>
    </source>
</evidence>
<dbReference type="Proteomes" id="UP001311915">
    <property type="component" value="Unassembled WGS sequence"/>
</dbReference>